<comment type="caution">
    <text evidence="1">The sequence shown here is derived from an EMBL/GenBank/DDBJ whole genome shotgun (WGS) entry which is preliminary data.</text>
</comment>
<dbReference type="EMBL" id="CM046129">
    <property type="protein sequence ID" value="KAI8433595.1"/>
    <property type="molecule type" value="Genomic_DNA"/>
</dbReference>
<gene>
    <name evidence="1" type="ORF">MSG28_015616</name>
</gene>
<accession>A0ACC0KBK7</accession>
<organism evidence="1 2">
    <name type="scientific">Choristoneura fumiferana</name>
    <name type="common">Spruce budworm moth</name>
    <name type="synonym">Archips fumiferana</name>
    <dbReference type="NCBI Taxonomy" id="7141"/>
    <lineage>
        <taxon>Eukaryota</taxon>
        <taxon>Metazoa</taxon>
        <taxon>Ecdysozoa</taxon>
        <taxon>Arthropoda</taxon>
        <taxon>Hexapoda</taxon>
        <taxon>Insecta</taxon>
        <taxon>Pterygota</taxon>
        <taxon>Neoptera</taxon>
        <taxon>Endopterygota</taxon>
        <taxon>Lepidoptera</taxon>
        <taxon>Glossata</taxon>
        <taxon>Ditrysia</taxon>
        <taxon>Tortricoidea</taxon>
        <taxon>Tortricidae</taxon>
        <taxon>Tortricinae</taxon>
        <taxon>Choristoneura</taxon>
    </lineage>
</organism>
<reference evidence="1 2" key="1">
    <citation type="journal article" date="2022" name="Genome Biol. Evol.">
        <title>The Spruce Budworm Genome: Reconstructing the Evolutionary History of Antifreeze Proteins.</title>
        <authorList>
            <person name="Beliveau C."/>
            <person name="Gagne P."/>
            <person name="Picq S."/>
            <person name="Vernygora O."/>
            <person name="Keeling C.I."/>
            <person name="Pinkney K."/>
            <person name="Doucet D."/>
            <person name="Wen F."/>
            <person name="Johnston J.S."/>
            <person name="Maaroufi H."/>
            <person name="Boyle B."/>
            <person name="Laroche J."/>
            <person name="Dewar K."/>
            <person name="Juretic N."/>
            <person name="Blackburn G."/>
            <person name="Nisole A."/>
            <person name="Brunet B."/>
            <person name="Brandao M."/>
            <person name="Lumley L."/>
            <person name="Duan J."/>
            <person name="Quan G."/>
            <person name="Lucarotti C.J."/>
            <person name="Roe A.D."/>
            <person name="Sperling F.A.H."/>
            <person name="Levesque R.C."/>
            <person name="Cusson M."/>
        </authorList>
    </citation>
    <scope>NUCLEOTIDE SEQUENCE [LARGE SCALE GENOMIC DNA]</scope>
    <source>
        <strain evidence="1">Glfc:IPQL:Cfum</strain>
    </source>
</reference>
<sequence length="143" mass="16167">MGILYNRVQDITKKDVKTSDEGVKQRYAQLAGKELDGGMGILYNRVQDITKKDVKTSDEGVKQAENSENEDEESDDVQELNDPEEPSDPQSPIRGTEDDDGPDSEHCQEKPNHYIMILKPASKKKLCLFNIHHEYCINQQSTG</sequence>
<evidence type="ECO:0000313" key="2">
    <source>
        <dbReference type="Proteomes" id="UP001064048"/>
    </source>
</evidence>
<proteinExistence type="predicted"/>
<keyword evidence="2" id="KW-1185">Reference proteome</keyword>
<dbReference type="Proteomes" id="UP001064048">
    <property type="component" value="Chromosome 29"/>
</dbReference>
<evidence type="ECO:0000313" key="1">
    <source>
        <dbReference type="EMBL" id="KAI8433595.1"/>
    </source>
</evidence>
<name>A0ACC0KBK7_CHOFU</name>
<protein>
    <submittedName>
        <fullName evidence="1">Uncharacterized protein</fullName>
    </submittedName>
</protein>